<protein>
    <submittedName>
        <fullName evidence="1">Uncharacterized protein</fullName>
    </submittedName>
</protein>
<dbReference type="EMBL" id="JAUESC010000003">
    <property type="protein sequence ID" value="KAK0602586.1"/>
    <property type="molecule type" value="Genomic_DNA"/>
</dbReference>
<reference evidence="1" key="1">
    <citation type="journal article" date="2022" name="Plant J.">
        <title>Strategies of tolerance reflected in two North American maple genomes.</title>
        <authorList>
            <person name="McEvoy S.L."/>
            <person name="Sezen U.U."/>
            <person name="Trouern-Trend A."/>
            <person name="McMahon S.M."/>
            <person name="Schaberg P.G."/>
            <person name="Yang J."/>
            <person name="Wegrzyn J.L."/>
            <person name="Swenson N.G."/>
        </authorList>
    </citation>
    <scope>NUCLEOTIDE SEQUENCE</scope>
    <source>
        <strain evidence="1">NS2018</strain>
    </source>
</reference>
<reference evidence="1" key="2">
    <citation type="submission" date="2023-06" db="EMBL/GenBank/DDBJ databases">
        <authorList>
            <person name="Swenson N.G."/>
            <person name="Wegrzyn J.L."/>
            <person name="Mcevoy S.L."/>
        </authorList>
    </citation>
    <scope>NUCLEOTIDE SEQUENCE</scope>
    <source>
        <strain evidence="1">NS2018</strain>
        <tissue evidence="1">Leaf</tissue>
    </source>
</reference>
<gene>
    <name evidence="1" type="ORF">LWI29_035024</name>
</gene>
<organism evidence="1 2">
    <name type="scientific">Acer saccharum</name>
    <name type="common">Sugar maple</name>
    <dbReference type="NCBI Taxonomy" id="4024"/>
    <lineage>
        <taxon>Eukaryota</taxon>
        <taxon>Viridiplantae</taxon>
        <taxon>Streptophyta</taxon>
        <taxon>Embryophyta</taxon>
        <taxon>Tracheophyta</taxon>
        <taxon>Spermatophyta</taxon>
        <taxon>Magnoliopsida</taxon>
        <taxon>eudicotyledons</taxon>
        <taxon>Gunneridae</taxon>
        <taxon>Pentapetalae</taxon>
        <taxon>rosids</taxon>
        <taxon>malvids</taxon>
        <taxon>Sapindales</taxon>
        <taxon>Sapindaceae</taxon>
        <taxon>Hippocastanoideae</taxon>
        <taxon>Acereae</taxon>
        <taxon>Acer</taxon>
    </lineage>
</organism>
<evidence type="ECO:0000313" key="1">
    <source>
        <dbReference type="EMBL" id="KAK0602586.1"/>
    </source>
</evidence>
<proteinExistence type="predicted"/>
<evidence type="ECO:0000313" key="2">
    <source>
        <dbReference type="Proteomes" id="UP001168877"/>
    </source>
</evidence>
<name>A0AA39T0M6_ACESA</name>
<accession>A0AA39T0M6</accession>
<dbReference type="AlphaFoldDB" id="A0AA39T0M6"/>
<dbReference type="Proteomes" id="UP001168877">
    <property type="component" value="Unassembled WGS sequence"/>
</dbReference>
<sequence length="181" mass="19825">MPIDHSWLKNFLGLKEKNGFGSSNLNSKTVLAKPTGFEETEHDMAERVGKFCQDQSHILDNRVSRMEDGCWRGECSTREGDGERQTGLGPISPIGFKPGQLSVVLGPSQNAYGPLSMFQEPDPMVTIYKDKSVDIVNGRNHSEGCDSECTSGITPALLNGRAALRIYFRWGSSGAHNPPIL</sequence>
<keyword evidence="2" id="KW-1185">Reference proteome</keyword>
<comment type="caution">
    <text evidence="1">The sequence shown here is derived from an EMBL/GenBank/DDBJ whole genome shotgun (WGS) entry which is preliminary data.</text>
</comment>